<name>A0A9Y2JMV0_9PSEU</name>
<evidence type="ECO:0000313" key="1">
    <source>
        <dbReference type="EMBL" id="WIY00366.1"/>
    </source>
</evidence>
<dbReference type="EMBL" id="CP127295">
    <property type="protein sequence ID" value="WIY00366.1"/>
    <property type="molecule type" value="Genomic_DNA"/>
</dbReference>
<reference evidence="1 2" key="1">
    <citation type="submission" date="2023-06" db="EMBL/GenBank/DDBJ databases">
        <authorList>
            <person name="Oyuntsetseg B."/>
            <person name="Kim S.B."/>
        </authorList>
    </citation>
    <scope>NUCLEOTIDE SEQUENCE [LARGE SCALE GENOMIC DNA]</scope>
    <source>
        <strain evidence="1 2">4-36</strain>
    </source>
</reference>
<dbReference type="AlphaFoldDB" id="A0A9Y2JMV0"/>
<accession>A0A9Y2JMV0</accession>
<protein>
    <submittedName>
        <fullName evidence="1">Uncharacterized protein</fullName>
    </submittedName>
</protein>
<dbReference type="Proteomes" id="UP001239397">
    <property type="component" value="Chromosome"/>
</dbReference>
<evidence type="ECO:0000313" key="2">
    <source>
        <dbReference type="Proteomes" id="UP001239397"/>
    </source>
</evidence>
<keyword evidence="2" id="KW-1185">Reference proteome</keyword>
<organism evidence="1 2">
    <name type="scientific">Amycolatopsis mongoliensis</name>
    <dbReference type="NCBI Taxonomy" id="715475"/>
    <lineage>
        <taxon>Bacteria</taxon>
        <taxon>Bacillati</taxon>
        <taxon>Actinomycetota</taxon>
        <taxon>Actinomycetes</taxon>
        <taxon>Pseudonocardiales</taxon>
        <taxon>Pseudonocardiaceae</taxon>
        <taxon>Amycolatopsis</taxon>
    </lineage>
</organism>
<gene>
    <name evidence="1" type="ORF">QRX60_40955</name>
</gene>
<proteinExistence type="predicted"/>
<sequence>MADSHTPTTRRERAERDVAALGRCREEHLLLRVRCQAGHDVAAVYGTVHGPVFVSRAAHRGAEHVDALDGNGEDLIPAWCACGTRRISRSALLRRFAYHERTLVLI</sequence>
<dbReference type="RefSeq" id="WP_285996833.1">
    <property type="nucleotide sequence ID" value="NZ_CP127295.1"/>
</dbReference>
<dbReference type="KEGG" id="amog:QRX60_40955"/>